<reference evidence="2" key="1">
    <citation type="journal article" date="2019" name="Int. J. Syst. Evol. Microbiol.">
        <title>The Global Catalogue of Microorganisms (GCM) 10K type strain sequencing project: providing services to taxonomists for standard genome sequencing and annotation.</title>
        <authorList>
            <consortium name="The Broad Institute Genomics Platform"/>
            <consortium name="The Broad Institute Genome Sequencing Center for Infectious Disease"/>
            <person name="Wu L."/>
            <person name="Ma J."/>
        </authorList>
    </citation>
    <scope>NUCLEOTIDE SEQUENCE [LARGE SCALE GENOMIC DNA]</scope>
    <source>
        <strain evidence="2">CCUG 49452</strain>
    </source>
</reference>
<evidence type="ECO:0000313" key="2">
    <source>
        <dbReference type="Proteomes" id="UP001596001"/>
    </source>
</evidence>
<keyword evidence="2" id="KW-1185">Reference proteome</keyword>
<accession>A0ABV9QHJ0</accession>
<dbReference type="EMBL" id="JBHSHJ010000015">
    <property type="protein sequence ID" value="MFC4790258.1"/>
    <property type="molecule type" value="Genomic_DNA"/>
</dbReference>
<dbReference type="Proteomes" id="UP001596001">
    <property type="component" value="Unassembled WGS sequence"/>
</dbReference>
<sequence length="177" mass="20193">MPSLQILSVDMVDTSADFLPQGRFQGREAFQQLVRDALAAAAAQGWREIILSDADFHDWPLGERAVVESLQAWAGSGRRMTLLACNYDELVRRHARFVQWRRTWDHLLTCRRSPAADRLDLPSTIWSPSWVLQRLDPERCMGVTGTEPERRVLLRETLNEWLHNKSAPGFPATTLGL</sequence>
<name>A0ABV9QHJ0_9BURK</name>
<proteinExistence type="predicted"/>
<comment type="caution">
    <text evidence="1">The sequence shown here is derived from an EMBL/GenBank/DDBJ whole genome shotgun (WGS) entry which is preliminary data.</text>
</comment>
<protein>
    <submittedName>
        <fullName evidence="1">Uncharacterized protein</fullName>
    </submittedName>
</protein>
<organism evidence="1 2">
    <name type="scientific">Giesbergeria sinuosa</name>
    <dbReference type="NCBI Taxonomy" id="80883"/>
    <lineage>
        <taxon>Bacteria</taxon>
        <taxon>Pseudomonadati</taxon>
        <taxon>Pseudomonadota</taxon>
        <taxon>Betaproteobacteria</taxon>
        <taxon>Burkholderiales</taxon>
        <taxon>Comamonadaceae</taxon>
        <taxon>Giesbergeria</taxon>
    </lineage>
</organism>
<gene>
    <name evidence="1" type="ORF">ACFO6X_14835</name>
</gene>
<evidence type="ECO:0000313" key="1">
    <source>
        <dbReference type="EMBL" id="MFC4790258.1"/>
    </source>
</evidence>